<dbReference type="Proteomes" id="UP000095552">
    <property type="component" value="Unassembled WGS sequence"/>
</dbReference>
<dbReference type="Gene3D" id="3.60.10.10">
    <property type="entry name" value="Endonuclease/exonuclease/phosphatase"/>
    <property type="match status" value="1"/>
</dbReference>
<dbReference type="Pfam" id="PF03372">
    <property type="entry name" value="Exo_endo_phos"/>
    <property type="match status" value="1"/>
</dbReference>
<dbReference type="SUPFAM" id="SSF56219">
    <property type="entry name" value="DNase I-like"/>
    <property type="match status" value="1"/>
</dbReference>
<evidence type="ECO:0000313" key="2">
    <source>
        <dbReference type="EMBL" id="OEK05129.1"/>
    </source>
</evidence>
<dbReference type="EMBL" id="MDGQ01000005">
    <property type="protein sequence ID" value="OEK05129.1"/>
    <property type="molecule type" value="Genomic_DNA"/>
</dbReference>
<evidence type="ECO:0000259" key="1">
    <source>
        <dbReference type="Pfam" id="PF03372"/>
    </source>
</evidence>
<dbReference type="InterPro" id="IPR036691">
    <property type="entry name" value="Endo/exonu/phosph_ase_sf"/>
</dbReference>
<evidence type="ECO:0000313" key="3">
    <source>
        <dbReference type="Proteomes" id="UP000095552"/>
    </source>
</evidence>
<dbReference type="GO" id="GO:0003824">
    <property type="term" value="F:catalytic activity"/>
    <property type="evidence" value="ECO:0007669"/>
    <property type="project" value="InterPro"/>
</dbReference>
<dbReference type="RefSeq" id="WP_069836633.1">
    <property type="nucleotide sequence ID" value="NZ_MDGQ01000005.1"/>
</dbReference>
<sequence>MKFKSFRIQALDLQFTCRSIKLKPILLFISFSLFLVACGGNDDTDAPDQDPEPQPLSLDNCPVAVSNETFDILTWNIQQYPKSSITANIVEEVIEIYDVDVISLQEITSVTVFNSLVSKLQGWSGTITQVNGSNLMLGYLYKDSEVTVEGTPFNLFEGSTDENNNAFTAFRRPYLLKANHTNGLSINLINIHLKCCNGSQDRRRAASDLLKGYIDNNLANEEVLMLGDYNDDIIDTDNVFQVFLDDPQHYRFTTMPVAEGPSSGWSYPSFPSQIDNVLVTDELFDNEISTEVISLDHCVPNYFTSVSDHRPVLVRLRADQ</sequence>
<dbReference type="InterPro" id="IPR005135">
    <property type="entry name" value="Endo/exonuclease/phosphatase"/>
</dbReference>
<name>A0A1E5T186_9BACT</name>
<dbReference type="OrthoDB" id="5500612at2"/>
<organism evidence="2 3">
    <name type="scientific">Roseivirga misakiensis</name>
    <dbReference type="NCBI Taxonomy" id="1563681"/>
    <lineage>
        <taxon>Bacteria</taxon>
        <taxon>Pseudomonadati</taxon>
        <taxon>Bacteroidota</taxon>
        <taxon>Cytophagia</taxon>
        <taxon>Cytophagales</taxon>
        <taxon>Roseivirgaceae</taxon>
        <taxon>Roseivirga</taxon>
    </lineage>
</organism>
<dbReference type="AlphaFoldDB" id="A0A1E5T186"/>
<gene>
    <name evidence="2" type="ORF">BFP71_17075</name>
</gene>
<keyword evidence="3" id="KW-1185">Reference proteome</keyword>
<proteinExistence type="predicted"/>
<reference evidence="2 3" key="1">
    <citation type="submission" date="2016-08" db="EMBL/GenBank/DDBJ databases">
        <title>Draft genome of Fabibacter sp. strain SK-8.</title>
        <authorList>
            <person name="Wong S.-K."/>
            <person name="Hamasaki K."/>
            <person name="Yoshizawa S."/>
        </authorList>
    </citation>
    <scope>NUCLEOTIDE SEQUENCE [LARGE SCALE GENOMIC DNA]</scope>
    <source>
        <strain evidence="2 3">SK-8</strain>
    </source>
</reference>
<dbReference type="STRING" id="1563681.BFP71_17075"/>
<protein>
    <recommendedName>
        <fullName evidence="1">Endonuclease/exonuclease/phosphatase domain-containing protein</fullName>
    </recommendedName>
</protein>
<feature type="domain" description="Endonuclease/exonuclease/phosphatase" evidence="1">
    <location>
        <begin position="73"/>
        <end position="309"/>
    </location>
</feature>
<comment type="caution">
    <text evidence="2">The sequence shown here is derived from an EMBL/GenBank/DDBJ whole genome shotgun (WGS) entry which is preliminary data.</text>
</comment>
<accession>A0A1E5T186</accession>